<protein>
    <submittedName>
        <fullName evidence="3">Stationary phase inducible protein CsiE</fullName>
    </submittedName>
</protein>
<dbReference type="GO" id="GO:0006355">
    <property type="term" value="P:regulation of DNA-templated transcription"/>
    <property type="evidence" value="ECO:0007669"/>
    <property type="project" value="InterPro"/>
</dbReference>
<dbReference type="AlphaFoldDB" id="A0A1Q4NYP4"/>
<organism evidence="3 4">
    <name type="scientific">Serratia marcescens</name>
    <dbReference type="NCBI Taxonomy" id="615"/>
    <lineage>
        <taxon>Bacteria</taxon>
        <taxon>Pseudomonadati</taxon>
        <taxon>Pseudomonadota</taxon>
        <taxon>Gammaproteobacteria</taxon>
        <taxon>Enterobacterales</taxon>
        <taxon>Yersiniaceae</taxon>
        <taxon>Serratia</taxon>
    </lineage>
</organism>
<proteinExistence type="predicted"/>
<dbReference type="OrthoDB" id="6415323at2"/>
<accession>A0A1Q4NYP4</accession>
<keyword evidence="1" id="KW-0677">Repeat</keyword>
<comment type="caution">
    <text evidence="3">The sequence shown here is derived from an EMBL/GenBank/DDBJ whole genome shotgun (WGS) entry which is preliminary data.</text>
</comment>
<evidence type="ECO:0000259" key="2">
    <source>
        <dbReference type="PROSITE" id="PS51372"/>
    </source>
</evidence>
<dbReference type="InterPro" id="IPR036634">
    <property type="entry name" value="PRD_sf"/>
</dbReference>
<dbReference type="RefSeq" id="WP_073532803.1">
    <property type="nucleotide sequence ID" value="NZ_MJAO01000014.1"/>
</dbReference>
<gene>
    <name evidence="3" type="ORF">BHU62_15210</name>
</gene>
<dbReference type="PROSITE" id="PS51372">
    <property type="entry name" value="PRD_2"/>
    <property type="match status" value="1"/>
</dbReference>
<dbReference type="Pfam" id="PF00874">
    <property type="entry name" value="PRD"/>
    <property type="match status" value="1"/>
</dbReference>
<reference evidence="3 4" key="1">
    <citation type="submission" date="2016-09" db="EMBL/GenBank/DDBJ databases">
        <title>Serratia marcescens MSU-97 and epiphytic antimycotic-producing bacteria.</title>
        <authorList>
            <person name="Matilla M.A."/>
        </authorList>
    </citation>
    <scope>NUCLEOTIDE SEQUENCE [LARGE SCALE GENOMIC DNA]</scope>
    <source>
        <strain evidence="3 4">MSU-97</strain>
    </source>
</reference>
<dbReference type="InterPro" id="IPR011608">
    <property type="entry name" value="PRD"/>
</dbReference>
<dbReference type="Gene3D" id="1.10.1790.10">
    <property type="entry name" value="PRD domain"/>
    <property type="match status" value="1"/>
</dbReference>
<dbReference type="SUPFAM" id="SSF63520">
    <property type="entry name" value="PTS-regulatory domain, PRD"/>
    <property type="match status" value="1"/>
</dbReference>
<feature type="domain" description="PRD" evidence="2">
    <location>
        <begin position="224"/>
        <end position="331"/>
    </location>
</feature>
<evidence type="ECO:0000256" key="1">
    <source>
        <dbReference type="ARBA" id="ARBA00022737"/>
    </source>
</evidence>
<dbReference type="NCBIfam" id="NF008597">
    <property type="entry name" value="PRK11564.1"/>
    <property type="match status" value="1"/>
</dbReference>
<dbReference type="PANTHER" id="PTHR30185:SF14">
    <property type="entry name" value="STATIONARY PHASE-INDUCIBLE PROTEIN CSIE-RELATED"/>
    <property type="match status" value="1"/>
</dbReference>
<dbReference type="PANTHER" id="PTHR30185">
    <property type="entry name" value="CRYPTIC BETA-GLUCOSIDE BGL OPERON ANTITERMINATOR"/>
    <property type="match status" value="1"/>
</dbReference>
<evidence type="ECO:0000313" key="4">
    <source>
        <dbReference type="Proteomes" id="UP000185770"/>
    </source>
</evidence>
<evidence type="ECO:0000313" key="3">
    <source>
        <dbReference type="EMBL" id="OKB65998.1"/>
    </source>
</evidence>
<dbReference type="Proteomes" id="UP000185770">
    <property type="component" value="Unassembled WGS sequence"/>
</dbReference>
<name>A0A1Q4NYP4_SERMA</name>
<dbReference type="EMBL" id="MJAO01000014">
    <property type="protein sequence ID" value="OKB65998.1"/>
    <property type="molecule type" value="Genomic_DNA"/>
</dbReference>
<dbReference type="InterPro" id="IPR050661">
    <property type="entry name" value="BglG_antiterminators"/>
</dbReference>
<sequence>MSLDTSPVPELSGQQRRCHLLLMLYTPEPELKLETLSRINGVAPPITRQDIAEVASEIQRFHHLEIAVDPDLGYQLRGSALNQRLCLIHWLRRALRCSPQFVERDFAPRLRQALAADAGPRSQLAQAIDACEPLLHRHFDARDRHFLQHYLFYCAWQNHLQRHPRFDAIQRDWLRQKPEQHAAAWLHHACNQLFSQPPHEDERDFLALTFTMLKNHCYHSNDSAEEQRLMAAIDNMVERFQQLSGMAFSSTAELVSQLFAHLAPALERCRFAIGIDNMLLEEVVRKYPRLMRTTQEVLQPLELEYDVHFSNEEAGLVAISFGAWLMQDNALQEKQVVLLTLDNPQLEEEVEYQIRELTLLPLNIKYLPLRDYLRAGAPQGVALVITPYAAVHSEPHPPLIYTELPLEHRQRQAIRALLEAP</sequence>